<reference evidence="2 4" key="1">
    <citation type="submission" date="2017-12" db="EMBL/GenBank/DDBJ databases">
        <title>Population genomics insights into the ecological differentiation and adaptive evolution in streptomycetes.</title>
        <authorList>
            <person name="Li Y."/>
            <person name="Huang Y."/>
        </authorList>
    </citation>
    <scope>NUCLEOTIDE SEQUENCE [LARGE SCALE GENOMIC DNA]</scope>
    <source>
        <strain evidence="2 4">NBRC 100770</strain>
    </source>
</reference>
<feature type="domain" description="Bacterial bifunctional deaminase-reductase C-terminal" evidence="1">
    <location>
        <begin position="3"/>
        <end position="174"/>
    </location>
</feature>
<dbReference type="Proteomes" id="UP000318052">
    <property type="component" value="Unassembled WGS sequence"/>
</dbReference>
<gene>
    <name evidence="2" type="ORF">C0Q92_18420</name>
    <name evidence="3" type="ORF">FRZ02_15850</name>
</gene>
<dbReference type="InterPro" id="IPR002734">
    <property type="entry name" value="RibDG_C"/>
</dbReference>
<dbReference type="SUPFAM" id="SSF53597">
    <property type="entry name" value="Dihydrofolate reductase-like"/>
    <property type="match status" value="1"/>
</dbReference>
<dbReference type="Gene3D" id="3.40.430.10">
    <property type="entry name" value="Dihydrofolate Reductase, subunit A"/>
    <property type="match status" value="1"/>
</dbReference>
<comment type="caution">
    <text evidence="2">The sequence shown here is derived from an EMBL/GenBank/DDBJ whole genome shotgun (WGS) entry which is preliminary data.</text>
</comment>
<reference evidence="3" key="2">
    <citation type="journal article" date="2019" name="Microbiol. Resour. Announc.">
        <title>Draft Genomic Sequences of Streptomyces misionensis and Streptomyces albidoflavus, bacteria applied for phytopathogen biocontrol.</title>
        <authorList>
            <person name="Pylro V."/>
            <person name="Dias A."/>
            <person name="Andreote F."/>
            <person name="Varani A."/>
            <person name="Andreote C."/>
            <person name="Bernardo E."/>
            <person name="Martins T."/>
        </authorList>
    </citation>
    <scope>NUCLEOTIDE SEQUENCE</scope>
    <source>
        <strain evidence="3">77</strain>
    </source>
</reference>
<sequence>MGYIASGISMSLDGFVTGPGPTRERPLGERGEVLRRWLDEPMATGDRALLAGMRARTGAVVMGRNGYAPYEGGTAGPLGATPCVVLTHTPPKPDEVGAPEVFTFVTGGIGEALERAGELAGGKDVVLHGASPVQQALRAGLVDELCVSLTPVILGSGTRLFDNLEGVHVQLERLQVVMSPGVTHLRFQVSR</sequence>
<evidence type="ECO:0000313" key="3">
    <source>
        <dbReference type="EMBL" id="TWV24028.1"/>
    </source>
</evidence>
<evidence type="ECO:0000313" key="4">
    <source>
        <dbReference type="Proteomes" id="UP000292693"/>
    </source>
</evidence>
<evidence type="ECO:0000313" key="2">
    <source>
        <dbReference type="EMBL" id="RZE21312.1"/>
    </source>
</evidence>
<dbReference type="Pfam" id="PF01872">
    <property type="entry name" value="RibD_C"/>
    <property type="match status" value="1"/>
</dbReference>
<dbReference type="Proteomes" id="UP000292693">
    <property type="component" value="Unassembled WGS sequence"/>
</dbReference>
<evidence type="ECO:0000259" key="1">
    <source>
        <dbReference type="Pfam" id="PF01872"/>
    </source>
</evidence>
<accession>A0A2M9SXK9</accession>
<proteinExistence type="predicted"/>
<dbReference type="RefSeq" id="WP_008404967.1">
    <property type="nucleotide sequence ID" value="NZ_CP014485.1"/>
</dbReference>
<dbReference type="GeneID" id="97269267"/>
<accession>A0A126Y9T8</accession>
<reference evidence="3" key="3">
    <citation type="submission" date="2019-07" db="EMBL/GenBank/DDBJ databases">
        <authorList>
            <person name="Pylro V."/>
            <person name="Dias A."/>
            <person name="Andreote F."/>
            <person name="Varani A."/>
            <person name="Andreote C."/>
            <person name="Bernardo E."/>
            <person name="Martins T."/>
        </authorList>
    </citation>
    <scope>NUCLEOTIDE SEQUENCE</scope>
    <source>
        <strain evidence="3">77</strain>
    </source>
</reference>
<protein>
    <submittedName>
        <fullName evidence="2">Riboflavin biosynthesis protein RibD</fullName>
    </submittedName>
</protein>
<organism evidence="2 4">
    <name type="scientific">Streptomyces albidoflavus</name>
    <dbReference type="NCBI Taxonomy" id="1886"/>
    <lineage>
        <taxon>Bacteria</taxon>
        <taxon>Bacillati</taxon>
        <taxon>Actinomycetota</taxon>
        <taxon>Actinomycetes</taxon>
        <taxon>Kitasatosporales</taxon>
        <taxon>Streptomycetaceae</taxon>
        <taxon>Streptomyces</taxon>
        <taxon>Streptomyces albidoflavus group</taxon>
    </lineage>
</organism>
<name>A0A126Y9T8_9ACTN</name>
<dbReference type="GO" id="GO:0009231">
    <property type="term" value="P:riboflavin biosynthetic process"/>
    <property type="evidence" value="ECO:0007669"/>
    <property type="project" value="InterPro"/>
</dbReference>
<keyword evidence="5" id="KW-1185">Reference proteome</keyword>
<dbReference type="AlphaFoldDB" id="A0A126Y9T8"/>
<dbReference type="GO" id="GO:0008703">
    <property type="term" value="F:5-amino-6-(5-phosphoribosylamino)uracil reductase activity"/>
    <property type="evidence" value="ECO:0007669"/>
    <property type="project" value="InterPro"/>
</dbReference>
<dbReference type="PANTHER" id="PTHR38011:SF12">
    <property type="entry name" value="BIFUNCTIONAL DEAMINASE-REDUCTASE DOMAIN PROTEIN"/>
    <property type="match status" value="1"/>
</dbReference>
<evidence type="ECO:0000313" key="5">
    <source>
        <dbReference type="Proteomes" id="UP000318052"/>
    </source>
</evidence>
<dbReference type="InterPro" id="IPR024072">
    <property type="entry name" value="DHFR-like_dom_sf"/>
</dbReference>
<dbReference type="EMBL" id="PKLL01000021">
    <property type="protein sequence ID" value="RZE21312.1"/>
    <property type="molecule type" value="Genomic_DNA"/>
</dbReference>
<dbReference type="EMBL" id="VOGX01000023">
    <property type="protein sequence ID" value="TWV24028.1"/>
    <property type="molecule type" value="Genomic_DNA"/>
</dbReference>
<dbReference type="InterPro" id="IPR050765">
    <property type="entry name" value="Riboflavin_Biosynth_HTPR"/>
</dbReference>
<dbReference type="PANTHER" id="PTHR38011">
    <property type="entry name" value="DIHYDROFOLATE REDUCTASE FAMILY PROTEIN (AFU_ORTHOLOGUE AFUA_8G06820)"/>
    <property type="match status" value="1"/>
</dbReference>